<sequence length="121" mass="12577">MSMIAILANIVVGLVALIHVYILVLEMFLWDKPAGLRAFGQTPAAAAASKVLAANQGLYNGFLAAGLFWGLSLGPAGHDVKVFFLLCVLAAGLYGAATASRKILFVQALPAAIGLALLLIR</sequence>
<evidence type="ECO:0000313" key="2">
    <source>
        <dbReference type="EMBL" id="SMP74992.1"/>
    </source>
</evidence>
<dbReference type="PANTHER" id="PTHR38446:SF1">
    <property type="entry name" value="BLL0914 PROTEIN"/>
    <property type="match status" value="1"/>
</dbReference>
<evidence type="ECO:0000313" key="3">
    <source>
        <dbReference type="Proteomes" id="UP001158049"/>
    </source>
</evidence>
<organism evidence="2 3">
    <name type="scientific">Noviherbaspirillum suwonense</name>
    <dbReference type="NCBI Taxonomy" id="1224511"/>
    <lineage>
        <taxon>Bacteria</taxon>
        <taxon>Pseudomonadati</taxon>
        <taxon>Pseudomonadota</taxon>
        <taxon>Betaproteobacteria</taxon>
        <taxon>Burkholderiales</taxon>
        <taxon>Oxalobacteraceae</taxon>
        <taxon>Noviherbaspirillum</taxon>
    </lineage>
</organism>
<comment type="caution">
    <text evidence="2">The sequence shown here is derived from an EMBL/GenBank/DDBJ whole genome shotgun (WGS) entry which is preliminary data.</text>
</comment>
<proteinExistence type="predicted"/>
<gene>
    <name evidence="2" type="ORF">SAMN06295970_1228</name>
</gene>
<dbReference type="Proteomes" id="UP001158049">
    <property type="component" value="Unassembled WGS sequence"/>
</dbReference>
<feature type="transmembrane region" description="Helical" evidence="1">
    <location>
        <begin position="57"/>
        <end position="73"/>
    </location>
</feature>
<name>A0ABY1QQG7_9BURK</name>
<dbReference type="EMBL" id="FXUL01000022">
    <property type="protein sequence ID" value="SMP74992.1"/>
    <property type="molecule type" value="Genomic_DNA"/>
</dbReference>
<keyword evidence="3" id="KW-1185">Reference proteome</keyword>
<keyword evidence="1" id="KW-0472">Membrane</keyword>
<protein>
    <submittedName>
        <fullName evidence="2">Membrane protein</fullName>
    </submittedName>
</protein>
<keyword evidence="1" id="KW-1133">Transmembrane helix</keyword>
<dbReference type="Pfam" id="PF06993">
    <property type="entry name" value="DUF1304"/>
    <property type="match status" value="1"/>
</dbReference>
<dbReference type="InterPro" id="IPR009732">
    <property type="entry name" value="DUF1304"/>
</dbReference>
<feature type="transmembrane region" description="Helical" evidence="1">
    <location>
        <begin position="103"/>
        <end position="120"/>
    </location>
</feature>
<feature type="transmembrane region" description="Helical" evidence="1">
    <location>
        <begin position="80"/>
        <end position="97"/>
    </location>
</feature>
<accession>A0ABY1QQG7</accession>
<dbReference type="PANTHER" id="PTHR38446">
    <property type="entry name" value="BLL0914 PROTEIN"/>
    <property type="match status" value="1"/>
</dbReference>
<evidence type="ECO:0000256" key="1">
    <source>
        <dbReference type="SAM" id="Phobius"/>
    </source>
</evidence>
<feature type="transmembrane region" description="Helical" evidence="1">
    <location>
        <begin position="7"/>
        <end position="30"/>
    </location>
</feature>
<keyword evidence="1" id="KW-0812">Transmembrane</keyword>
<reference evidence="2 3" key="1">
    <citation type="submission" date="2017-05" db="EMBL/GenBank/DDBJ databases">
        <authorList>
            <person name="Varghese N."/>
            <person name="Submissions S."/>
        </authorList>
    </citation>
    <scope>NUCLEOTIDE SEQUENCE [LARGE SCALE GENOMIC DNA]</scope>
    <source>
        <strain evidence="2 3">DSM 26001</strain>
    </source>
</reference>